<dbReference type="Proteomes" id="UP000473681">
    <property type="component" value="Unassembled WGS sequence"/>
</dbReference>
<sequence length="79" mass="9553">MIYNEILHNFEVGEVLKNNNGYKYEVLKIINSDTIKFKRIEDGEIVEAYLPKMYLKNNKYEVLEWRRGKYYPNITGERC</sequence>
<evidence type="ECO:0000313" key="1">
    <source>
        <dbReference type="EMBL" id="NFN36460.1"/>
    </source>
</evidence>
<evidence type="ECO:0000313" key="2">
    <source>
        <dbReference type="Proteomes" id="UP000473681"/>
    </source>
</evidence>
<name>A0A846JT90_CLOBO</name>
<dbReference type="AlphaFoldDB" id="A0A846JT90"/>
<accession>A0A846JT90</accession>
<evidence type="ECO:0008006" key="3">
    <source>
        <dbReference type="Google" id="ProtNLM"/>
    </source>
</evidence>
<gene>
    <name evidence="1" type="ORF">FDB51_15350</name>
</gene>
<proteinExistence type="predicted"/>
<protein>
    <recommendedName>
        <fullName evidence="3">DUF1653 domain-containing protein</fullName>
    </recommendedName>
</protein>
<comment type="caution">
    <text evidence="1">The sequence shown here is derived from an EMBL/GenBank/DDBJ whole genome shotgun (WGS) entry which is preliminary data.</text>
</comment>
<reference evidence="1 2" key="1">
    <citation type="submission" date="2019-04" db="EMBL/GenBank/DDBJ databases">
        <title>Genome sequencing of Clostridium botulinum Groups I-IV and Clostridium butyricum.</title>
        <authorList>
            <person name="Brunt J."/>
            <person name="Van Vliet A.H.M."/>
            <person name="Stringer S.C."/>
            <person name="Carter A.T."/>
            <person name="Peck M.W."/>
        </authorList>
    </citation>
    <scope>NUCLEOTIDE SEQUENCE [LARGE SCALE GENOMIC DNA]</scope>
    <source>
        <strain evidence="1 2">CB-K-33E</strain>
    </source>
</reference>
<dbReference type="EMBL" id="SWVK01000023">
    <property type="protein sequence ID" value="NFN36460.1"/>
    <property type="molecule type" value="Genomic_DNA"/>
</dbReference>
<organism evidence="1 2">
    <name type="scientific">Clostridium botulinum</name>
    <dbReference type="NCBI Taxonomy" id="1491"/>
    <lineage>
        <taxon>Bacteria</taxon>
        <taxon>Bacillati</taxon>
        <taxon>Bacillota</taxon>
        <taxon>Clostridia</taxon>
        <taxon>Eubacteriales</taxon>
        <taxon>Clostridiaceae</taxon>
        <taxon>Clostridium</taxon>
    </lineage>
</organism>